<feature type="transmembrane region" description="Helical" evidence="6">
    <location>
        <begin position="41"/>
        <end position="61"/>
    </location>
</feature>
<protein>
    <submittedName>
        <fullName evidence="7">Geranylgeranylglycerol-phosphate geranylgeranyltransferase</fullName>
    </submittedName>
</protein>
<sequence length="293" mass="33536">MNSKVFFQLIRWKNLVLGIATLVLIKYYLTPIFVENSRLSLLNFILLTLGITLISAGGYIYNDIVDIKADHINKPENVYIGTYISEKTAYKVSFIFFLIGNLLGIISAINNNSSNLTIYFFGLALSLVFYSKYLKSIALIGNLVVALVISSSIFVIPIFEKMEFSSIEFQLISGYALFAFLINFMRELIKDIEDVNGDFKLNYATLPIIIGVKRTRNITIGISIILYINLVFLLFQIKGFNEYLFYYSMIVILPTMLYFMYKLYNAKTKKDYSNSSLILKLIMLLGILSIFTF</sequence>
<organism evidence="7 8">
    <name type="scientific">Urechidicola vernalis</name>
    <dbReference type="NCBI Taxonomy" id="3075600"/>
    <lineage>
        <taxon>Bacteria</taxon>
        <taxon>Pseudomonadati</taxon>
        <taxon>Bacteroidota</taxon>
        <taxon>Flavobacteriia</taxon>
        <taxon>Flavobacteriales</taxon>
        <taxon>Flavobacteriaceae</taxon>
        <taxon>Urechidicola</taxon>
    </lineage>
</organism>
<dbReference type="InterPro" id="IPR044878">
    <property type="entry name" value="UbiA_sf"/>
</dbReference>
<accession>A0ABU2Y0I4</accession>
<feature type="transmembrane region" description="Helical" evidence="6">
    <location>
        <begin position="243"/>
        <end position="260"/>
    </location>
</feature>
<keyword evidence="5 6" id="KW-0472">Membrane</keyword>
<feature type="transmembrane region" description="Helical" evidence="6">
    <location>
        <begin position="12"/>
        <end position="29"/>
    </location>
</feature>
<proteinExistence type="predicted"/>
<keyword evidence="4 6" id="KW-1133">Transmembrane helix</keyword>
<evidence type="ECO:0000256" key="4">
    <source>
        <dbReference type="ARBA" id="ARBA00022989"/>
    </source>
</evidence>
<dbReference type="RefSeq" id="WP_311591457.1">
    <property type="nucleotide sequence ID" value="NZ_JAVRHV010000001.1"/>
</dbReference>
<dbReference type="InterPro" id="IPR050475">
    <property type="entry name" value="Prenyltransferase_related"/>
</dbReference>
<dbReference type="Gene3D" id="1.10.357.140">
    <property type="entry name" value="UbiA prenyltransferase"/>
    <property type="match status" value="1"/>
</dbReference>
<reference evidence="7 8" key="1">
    <citation type="submission" date="2023-09" db="EMBL/GenBank/DDBJ databases">
        <authorList>
            <person name="Rey-Velasco X."/>
        </authorList>
    </citation>
    <scope>NUCLEOTIDE SEQUENCE [LARGE SCALE GENOMIC DNA]</scope>
    <source>
        <strain evidence="7 8">P050</strain>
    </source>
</reference>
<comment type="caution">
    <text evidence="7">The sequence shown here is derived from an EMBL/GenBank/DDBJ whole genome shotgun (WGS) entry which is preliminary data.</text>
</comment>
<feature type="transmembrane region" description="Helical" evidence="6">
    <location>
        <begin position="218"/>
        <end position="237"/>
    </location>
</feature>
<evidence type="ECO:0000256" key="1">
    <source>
        <dbReference type="ARBA" id="ARBA00004141"/>
    </source>
</evidence>
<feature type="transmembrane region" description="Helical" evidence="6">
    <location>
        <begin position="92"/>
        <end position="110"/>
    </location>
</feature>
<evidence type="ECO:0000256" key="2">
    <source>
        <dbReference type="ARBA" id="ARBA00022475"/>
    </source>
</evidence>
<dbReference type="CDD" id="cd13961">
    <property type="entry name" value="PT_UbiA_DGGGPS"/>
    <property type="match status" value="1"/>
</dbReference>
<dbReference type="Proteomes" id="UP001252186">
    <property type="component" value="Unassembled WGS sequence"/>
</dbReference>
<feature type="transmembrane region" description="Helical" evidence="6">
    <location>
        <begin position="165"/>
        <end position="184"/>
    </location>
</feature>
<evidence type="ECO:0000256" key="5">
    <source>
        <dbReference type="ARBA" id="ARBA00023136"/>
    </source>
</evidence>
<evidence type="ECO:0000256" key="3">
    <source>
        <dbReference type="ARBA" id="ARBA00022692"/>
    </source>
</evidence>
<dbReference type="PANTHER" id="PTHR42723">
    <property type="entry name" value="CHLOROPHYLL SYNTHASE"/>
    <property type="match status" value="1"/>
</dbReference>
<dbReference type="EMBL" id="JAVRHV010000001">
    <property type="protein sequence ID" value="MDT0551674.1"/>
    <property type="molecule type" value="Genomic_DNA"/>
</dbReference>
<name>A0ABU2Y0I4_9FLAO</name>
<comment type="subcellular location">
    <subcellularLocation>
        <location evidence="1">Membrane</location>
        <topology evidence="1">Multi-pass membrane protein</topology>
    </subcellularLocation>
</comment>
<dbReference type="PANTHER" id="PTHR42723:SF1">
    <property type="entry name" value="CHLOROPHYLL SYNTHASE, CHLOROPLASTIC"/>
    <property type="match status" value="1"/>
</dbReference>
<keyword evidence="8" id="KW-1185">Reference proteome</keyword>
<feature type="transmembrane region" description="Helical" evidence="6">
    <location>
        <begin position="116"/>
        <end position="133"/>
    </location>
</feature>
<dbReference type="Pfam" id="PF01040">
    <property type="entry name" value="UbiA"/>
    <property type="match status" value="1"/>
</dbReference>
<evidence type="ECO:0000313" key="8">
    <source>
        <dbReference type="Proteomes" id="UP001252186"/>
    </source>
</evidence>
<gene>
    <name evidence="7" type="ORF">RM519_00310</name>
</gene>
<feature type="transmembrane region" description="Helical" evidence="6">
    <location>
        <begin position="272"/>
        <end position="291"/>
    </location>
</feature>
<keyword evidence="2" id="KW-1003">Cell membrane</keyword>
<feature type="transmembrane region" description="Helical" evidence="6">
    <location>
        <begin position="140"/>
        <end position="159"/>
    </location>
</feature>
<evidence type="ECO:0000256" key="6">
    <source>
        <dbReference type="SAM" id="Phobius"/>
    </source>
</evidence>
<dbReference type="InterPro" id="IPR000537">
    <property type="entry name" value="UbiA_prenyltransferase"/>
</dbReference>
<keyword evidence="3 6" id="KW-0812">Transmembrane</keyword>
<evidence type="ECO:0000313" key="7">
    <source>
        <dbReference type="EMBL" id="MDT0551674.1"/>
    </source>
</evidence>